<accession>A0A0F9W7B7</accession>
<dbReference type="EMBL" id="LAZR01000001">
    <property type="protein sequence ID" value="KKO12255.1"/>
    <property type="molecule type" value="Genomic_DNA"/>
</dbReference>
<proteinExistence type="predicted"/>
<dbReference type="SUPFAM" id="SSF52266">
    <property type="entry name" value="SGNH hydrolase"/>
    <property type="match status" value="1"/>
</dbReference>
<dbReference type="PANTHER" id="PTHR30383">
    <property type="entry name" value="THIOESTERASE 1/PROTEASE 1/LYSOPHOSPHOLIPASE L1"/>
    <property type="match status" value="1"/>
</dbReference>
<name>A0A0F9W7B7_9ZZZZ</name>
<dbReference type="Gene3D" id="3.40.50.1110">
    <property type="entry name" value="SGNH hydrolase"/>
    <property type="match status" value="1"/>
</dbReference>
<protein>
    <recommendedName>
        <fullName evidence="1">SGNH hydrolase-type esterase domain-containing protein</fullName>
    </recommendedName>
</protein>
<dbReference type="Pfam" id="PF13472">
    <property type="entry name" value="Lipase_GDSL_2"/>
    <property type="match status" value="1"/>
</dbReference>
<gene>
    <name evidence="2" type="ORF">LCGC14_0002650</name>
</gene>
<organism evidence="2">
    <name type="scientific">marine sediment metagenome</name>
    <dbReference type="NCBI Taxonomy" id="412755"/>
    <lineage>
        <taxon>unclassified sequences</taxon>
        <taxon>metagenomes</taxon>
        <taxon>ecological metagenomes</taxon>
    </lineage>
</organism>
<reference evidence="2" key="1">
    <citation type="journal article" date="2015" name="Nature">
        <title>Complex archaea that bridge the gap between prokaryotes and eukaryotes.</title>
        <authorList>
            <person name="Spang A."/>
            <person name="Saw J.H."/>
            <person name="Jorgensen S.L."/>
            <person name="Zaremba-Niedzwiedzka K."/>
            <person name="Martijn J."/>
            <person name="Lind A.E."/>
            <person name="van Eijk R."/>
            <person name="Schleper C."/>
            <person name="Guy L."/>
            <person name="Ettema T.J."/>
        </authorList>
    </citation>
    <scope>NUCLEOTIDE SEQUENCE</scope>
</reference>
<dbReference type="GO" id="GO:0004622">
    <property type="term" value="F:phosphatidylcholine lysophospholipase activity"/>
    <property type="evidence" value="ECO:0007669"/>
    <property type="project" value="TreeGrafter"/>
</dbReference>
<dbReference type="CDD" id="cd01822">
    <property type="entry name" value="Lysophospholipase_L1_like"/>
    <property type="match status" value="1"/>
</dbReference>
<feature type="domain" description="SGNH hydrolase-type esterase" evidence="1">
    <location>
        <begin position="52"/>
        <end position="211"/>
    </location>
</feature>
<dbReference type="InterPro" id="IPR036514">
    <property type="entry name" value="SGNH_hydro_sf"/>
</dbReference>
<dbReference type="AlphaFoldDB" id="A0A0F9W7B7"/>
<dbReference type="InterPro" id="IPR013830">
    <property type="entry name" value="SGNH_hydro"/>
</dbReference>
<dbReference type="InterPro" id="IPR051532">
    <property type="entry name" value="Ester_Hydrolysis_Enzymes"/>
</dbReference>
<sequence>MTVKALTTRLPAPGPQVRYFSALRSAVLCVFLLAAGFCASTSAESDDGVLLVFGDSLSAAYRMDERDGWVALLQQQLREESTALQVVNGSVSGETTAGGLARLPAMLDAHQPDIVMLELGGNDGLRGLPVTSIRQNLERMIQMSQQAGARVILAGIQIPPNYGPRYTAPFYAQYQELADEYGLVLIPFLLEGIADNPALMQDDGIHPTAAAQPMIVDTVWPVLQGVLTATDRP</sequence>
<evidence type="ECO:0000259" key="1">
    <source>
        <dbReference type="Pfam" id="PF13472"/>
    </source>
</evidence>
<comment type="caution">
    <text evidence="2">The sequence shown here is derived from an EMBL/GenBank/DDBJ whole genome shotgun (WGS) entry which is preliminary data.</text>
</comment>
<dbReference type="PANTHER" id="PTHR30383:SF24">
    <property type="entry name" value="THIOESTERASE 1_PROTEASE 1_LYSOPHOSPHOLIPASE L1"/>
    <property type="match status" value="1"/>
</dbReference>
<evidence type="ECO:0000313" key="2">
    <source>
        <dbReference type="EMBL" id="KKO12255.1"/>
    </source>
</evidence>